<dbReference type="PANTHER" id="PTHR43065:SF10">
    <property type="entry name" value="PEROXIDE STRESS-ACTIVATED HISTIDINE KINASE MAK3"/>
    <property type="match status" value="1"/>
</dbReference>
<comment type="catalytic activity">
    <reaction evidence="1">
        <text>ATP + protein L-histidine = ADP + protein N-phospho-L-histidine.</text>
        <dbReference type="EC" id="2.7.13.3"/>
    </reaction>
</comment>
<dbReference type="InterPro" id="IPR003594">
    <property type="entry name" value="HATPase_dom"/>
</dbReference>
<evidence type="ECO:0000256" key="8">
    <source>
        <dbReference type="ARBA" id="ARBA00022741"/>
    </source>
</evidence>
<evidence type="ECO:0000256" key="3">
    <source>
        <dbReference type="ARBA" id="ARBA00012438"/>
    </source>
</evidence>
<dbReference type="SUPFAM" id="SSF103190">
    <property type="entry name" value="Sensory domain-like"/>
    <property type="match status" value="1"/>
</dbReference>
<keyword evidence="7" id="KW-0812">Transmembrane</keyword>
<feature type="domain" description="Histidine kinase" evidence="14">
    <location>
        <begin position="329"/>
        <end position="522"/>
    </location>
</feature>
<accession>A0ABV7QJM5</accession>
<evidence type="ECO:0000256" key="10">
    <source>
        <dbReference type="ARBA" id="ARBA00022840"/>
    </source>
</evidence>
<dbReference type="SMART" id="SM00091">
    <property type="entry name" value="PAS"/>
    <property type="match status" value="1"/>
</dbReference>
<comment type="subcellular location">
    <subcellularLocation>
        <location evidence="2">Cell membrane</location>
        <topology evidence="2">Multi-pass membrane protein</topology>
    </subcellularLocation>
</comment>
<evidence type="ECO:0000256" key="1">
    <source>
        <dbReference type="ARBA" id="ARBA00000085"/>
    </source>
</evidence>
<sequence>MWRSRPLASQILVAVLGILLATVSAGALLYVKLAGQTLDTQYGQRALGIANTVAQMPSVRDALVRRDPGHAIQAAAEQVRRATGASYVVVTDRSGLRYSHPNTTLVGERIEEPVAALDGQGHLGIDNGSLGRSANGKAPISGPGGGIAGQVSVGILEEQVTSELVSDIPWVLLYSGLALAIGMAASLLLSHRIKRATFGLEVSEIASLLQEREAMLHGIREGMVGLDRHGRVEVINDEARRLLSIPSAARGRDLSELVPPGRLRDLLAAPAADDEVVLTDEFLLVVNKMPVVLSGQDAGSVITLRDRTEMEGLVRELHAVTGLTTALRAQEHEFANRLHVLSGLLGLGEAEEAGRYLTEIAHGPAAQATDLRARFSPPELAALLSAKVAIAAERDVRLEVDPGSGLDLSTADPGALVTVLGNLIDNAVDAVAGQPGERRVRVLVDTLGPDVRIVVSDTGPGIPEETLHEIFVDGYSTKTPRPGMRRGLGLALVYRLVRRSGGSITVDGSAGARFDVLLPNSRSRAALEPAEYA</sequence>
<dbReference type="InterPro" id="IPR036890">
    <property type="entry name" value="HATPase_C_sf"/>
</dbReference>
<dbReference type="Pfam" id="PF02518">
    <property type="entry name" value="HATPase_c"/>
    <property type="match status" value="1"/>
</dbReference>
<evidence type="ECO:0000256" key="4">
    <source>
        <dbReference type="ARBA" id="ARBA00022475"/>
    </source>
</evidence>
<evidence type="ECO:0000256" key="6">
    <source>
        <dbReference type="ARBA" id="ARBA00022679"/>
    </source>
</evidence>
<dbReference type="PANTHER" id="PTHR43065">
    <property type="entry name" value="SENSOR HISTIDINE KINASE"/>
    <property type="match status" value="1"/>
</dbReference>
<dbReference type="Proteomes" id="UP001595764">
    <property type="component" value="Unassembled WGS sequence"/>
</dbReference>
<dbReference type="InterPro" id="IPR039506">
    <property type="entry name" value="SPOB_a"/>
</dbReference>
<evidence type="ECO:0000313" key="15">
    <source>
        <dbReference type="EMBL" id="MFC3512354.1"/>
    </source>
</evidence>
<evidence type="ECO:0000256" key="9">
    <source>
        <dbReference type="ARBA" id="ARBA00022777"/>
    </source>
</evidence>
<dbReference type="InterPro" id="IPR035965">
    <property type="entry name" value="PAS-like_dom_sf"/>
</dbReference>
<keyword evidence="11" id="KW-1133">Transmembrane helix</keyword>
<protein>
    <recommendedName>
        <fullName evidence="3">histidine kinase</fullName>
        <ecNumber evidence="3">2.7.13.3</ecNumber>
    </recommendedName>
</protein>
<dbReference type="InterPro" id="IPR029151">
    <property type="entry name" value="Sensor-like_sf"/>
</dbReference>
<dbReference type="InterPro" id="IPR005467">
    <property type="entry name" value="His_kinase_dom"/>
</dbReference>
<reference evidence="16" key="1">
    <citation type="journal article" date="2019" name="Int. J. Syst. Evol. Microbiol.">
        <title>The Global Catalogue of Microorganisms (GCM) 10K type strain sequencing project: providing services to taxonomists for standard genome sequencing and annotation.</title>
        <authorList>
            <consortium name="The Broad Institute Genomics Platform"/>
            <consortium name="The Broad Institute Genome Sequencing Center for Infectious Disease"/>
            <person name="Wu L."/>
            <person name="Ma J."/>
        </authorList>
    </citation>
    <scope>NUCLEOTIDE SEQUENCE [LARGE SCALE GENOMIC DNA]</scope>
    <source>
        <strain evidence="16">CGMCC 4.7682</strain>
    </source>
</reference>
<dbReference type="EMBL" id="JBHRWI010000022">
    <property type="protein sequence ID" value="MFC3512354.1"/>
    <property type="molecule type" value="Genomic_DNA"/>
</dbReference>
<evidence type="ECO:0000256" key="13">
    <source>
        <dbReference type="ARBA" id="ARBA00023136"/>
    </source>
</evidence>
<dbReference type="Gene3D" id="3.30.450.20">
    <property type="entry name" value="PAS domain"/>
    <property type="match status" value="2"/>
</dbReference>
<dbReference type="SMART" id="SM00387">
    <property type="entry name" value="HATPase_c"/>
    <property type="match status" value="1"/>
</dbReference>
<gene>
    <name evidence="15" type="ORF">ACFORO_19435</name>
</gene>
<dbReference type="InterPro" id="IPR033463">
    <property type="entry name" value="sCache_3"/>
</dbReference>
<dbReference type="Gene3D" id="3.30.565.10">
    <property type="entry name" value="Histidine kinase-like ATPase, C-terminal domain"/>
    <property type="match status" value="1"/>
</dbReference>
<evidence type="ECO:0000256" key="5">
    <source>
        <dbReference type="ARBA" id="ARBA00022553"/>
    </source>
</evidence>
<dbReference type="Gene3D" id="1.10.287.130">
    <property type="match status" value="1"/>
</dbReference>
<dbReference type="GO" id="GO:0005524">
    <property type="term" value="F:ATP binding"/>
    <property type="evidence" value="ECO:0007669"/>
    <property type="project" value="UniProtKB-KW"/>
</dbReference>
<keyword evidence="9" id="KW-0418">Kinase</keyword>
<dbReference type="SUPFAM" id="SSF55874">
    <property type="entry name" value="ATPase domain of HSP90 chaperone/DNA topoisomerase II/histidine kinase"/>
    <property type="match status" value="1"/>
</dbReference>
<name>A0ABV7QJM5_9PSEU</name>
<keyword evidence="5" id="KW-0597">Phosphoprotein</keyword>
<dbReference type="Pfam" id="PF14689">
    <property type="entry name" value="SPOB_a"/>
    <property type="match status" value="1"/>
</dbReference>
<dbReference type="SUPFAM" id="SSF55785">
    <property type="entry name" value="PYP-like sensor domain (PAS domain)"/>
    <property type="match status" value="1"/>
</dbReference>
<keyword evidence="6" id="KW-0808">Transferase</keyword>
<dbReference type="PRINTS" id="PR00344">
    <property type="entry name" value="BCTRLSENSOR"/>
</dbReference>
<dbReference type="InterPro" id="IPR004358">
    <property type="entry name" value="Sig_transdc_His_kin-like_C"/>
</dbReference>
<keyword evidence="4" id="KW-1003">Cell membrane</keyword>
<comment type="caution">
    <text evidence="15">The sequence shown here is derived from an EMBL/GenBank/DDBJ whole genome shotgun (WGS) entry which is preliminary data.</text>
</comment>
<evidence type="ECO:0000256" key="7">
    <source>
        <dbReference type="ARBA" id="ARBA00022692"/>
    </source>
</evidence>
<keyword evidence="16" id="KW-1185">Reference proteome</keyword>
<evidence type="ECO:0000256" key="12">
    <source>
        <dbReference type="ARBA" id="ARBA00023012"/>
    </source>
</evidence>
<dbReference type="InterPro" id="IPR016120">
    <property type="entry name" value="Sig_transdc_His_kin_SpoOB"/>
</dbReference>
<dbReference type="EC" id="2.7.13.3" evidence="3"/>
<proteinExistence type="predicted"/>
<organism evidence="15 16">
    <name type="scientific">Amycolatopsis halotolerans</name>
    <dbReference type="NCBI Taxonomy" id="330083"/>
    <lineage>
        <taxon>Bacteria</taxon>
        <taxon>Bacillati</taxon>
        <taxon>Actinomycetota</taxon>
        <taxon>Actinomycetes</taxon>
        <taxon>Pseudonocardiales</taxon>
        <taxon>Pseudonocardiaceae</taxon>
        <taxon>Amycolatopsis</taxon>
    </lineage>
</organism>
<evidence type="ECO:0000256" key="11">
    <source>
        <dbReference type="ARBA" id="ARBA00022989"/>
    </source>
</evidence>
<keyword evidence="8" id="KW-0547">Nucleotide-binding</keyword>
<keyword evidence="12" id="KW-0902">Two-component regulatory system</keyword>
<dbReference type="CDD" id="cd00130">
    <property type="entry name" value="PAS"/>
    <property type="match status" value="1"/>
</dbReference>
<keyword evidence="10 15" id="KW-0067">ATP-binding</keyword>
<dbReference type="Pfam" id="PF17203">
    <property type="entry name" value="sCache_3_2"/>
    <property type="match status" value="1"/>
</dbReference>
<dbReference type="InterPro" id="IPR000014">
    <property type="entry name" value="PAS"/>
</dbReference>
<keyword evidence="13" id="KW-0472">Membrane</keyword>
<evidence type="ECO:0000259" key="14">
    <source>
        <dbReference type="PROSITE" id="PS50109"/>
    </source>
</evidence>
<evidence type="ECO:0000313" key="16">
    <source>
        <dbReference type="Proteomes" id="UP001595764"/>
    </source>
</evidence>
<dbReference type="RefSeq" id="WP_377870795.1">
    <property type="nucleotide sequence ID" value="NZ_JBHMAY010000025.1"/>
</dbReference>
<dbReference type="SUPFAM" id="SSF55890">
    <property type="entry name" value="Sporulation response regulatory protein Spo0B"/>
    <property type="match status" value="1"/>
</dbReference>
<evidence type="ECO:0000256" key="2">
    <source>
        <dbReference type="ARBA" id="ARBA00004651"/>
    </source>
</evidence>
<dbReference type="PROSITE" id="PS50109">
    <property type="entry name" value="HIS_KIN"/>
    <property type="match status" value="1"/>
</dbReference>